<feature type="transmembrane region" description="Helical" evidence="2">
    <location>
        <begin position="22"/>
        <end position="44"/>
    </location>
</feature>
<proteinExistence type="predicted"/>
<keyword evidence="2" id="KW-0812">Transmembrane</keyword>
<feature type="transmembrane region" description="Helical" evidence="2">
    <location>
        <begin position="204"/>
        <end position="223"/>
    </location>
</feature>
<evidence type="ECO:0000313" key="4">
    <source>
        <dbReference type="Proteomes" id="UP000321155"/>
    </source>
</evidence>
<dbReference type="RefSeq" id="WP_236945058.1">
    <property type="nucleotide sequence ID" value="NZ_BJZR01000009.1"/>
</dbReference>
<organism evidence="3 4">
    <name type="scientific">Kocuria flava</name>
    <dbReference type="NCBI Taxonomy" id="446860"/>
    <lineage>
        <taxon>Bacteria</taxon>
        <taxon>Bacillati</taxon>
        <taxon>Actinomycetota</taxon>
        <taxon>Actinomycetes</taxon>
        <taxon>Micrococcales</taxon>
        <taxon>Micrococcaceae</taxon>
        <taxon>Kocuria</taxon>
    </lineage>
</organism>
<comment type="caution">
    <text evidence="3">The sequence shown here is derived from an EMBL/GenBank/DDBJ whole genome shotgun (WGS) entry which is preliminary data.</text>
</comment>
<keyword evidence="4" id="KW-1185">Reference proteome</keyword>
<keyword evidence="2" id="KW-1133">Transmembrane helix</keyword>
<accession>A0ABQ0X636</accession>
<feature type="transmembrane region" description="Helical" evidence="2">
    <location>
        <begin position="182"/>
        <end position="198"/>
    </location>
</feature>
<feature type="region of interest" description="Disordered" evidence="1">
    <location>
        <begin position="229"/>
        <end position="267"/>
    </location>
</feature>
<dbReference type="EMBL" id="BJZR01000009">
    <property type="protein sequence ID" value="GEO91259.1"/>
    <property type="molecule type" value="Genomic_DNA"/>
</dbReference>
<gene>
    <name evidence="3" type="ORF">KFL01_05650</name>
</gene>
<name>A0ABQ0X636_9MICC</name>
<reference evidence="3 4" key="1">
    <citation type="submission" date="2019-07" db="EMBL/GenBank/DDBJ databases">
        <title>Whole genome shotgun sequence of Kocuria flava NBRC 107626.</title>
        <authorList>
            <person name="Hosoyama A."/>
            <person name="Uohara A."/>
            <person name="Ohji S."/>
            <person name="Ichikawa N."/>
        </authorList>
    </citation>
    <scope>NUCLEOTIDE SEQUENCE [LARGE SCALE GENOMIC DNA]</scope>
    <source>
        <strain evidence="3 4">NBRC 107626</strain>
    </source>
</reference>
<keyword evidence="2" id="KW-0472">Membrane</keyword>
<feature type="transmembrane region" description="Helical" evidence="2">
    <location>
        <begin position="117"/>
        <end position="147"/>
    </location>
</feature>
<evidence type="ECO:0000256" key="1">
    <source>
        <dbReference type="SAM" id="MobiDB-lite"/>
    </source>
</evidence>
<dbReference type="Proteomes" id="UP000321155">
    <property type="component" value="Unassembled WGS sequence"/>
</dbReference>
<feature type="compositionally biased region" description="Low complexity" evidence="1">
    <location>
        <begin position="229"/>
        <end position="252"/>
    </location>
</feature>
<feature type="transmembrane region" description="Helical" evidence="2">
    <location>
        <begin position="153"/>
        <end position="175"/>
    </location>
</feature>
<sequence>MNAEHTAALREFDTTTARWGRLTMIAGLLFALAGPAYLVLFSGLDVEQARIWTALIAIAGTFGVLWVVEPLTYYPILGQASMYQAFMIGNISNKLLPSALIAQSAIGARPGTRRGELAAVMAIGGAAVVHLVSLLVFVGVLGTWLVGVVPADVIAVVQTYILPSVMGAVLVQAIVSTRNLRMTLVAGTVAALVVFVLVPAVPSLAFFGTAIAVLTTAVLAWFLRDRTAAPSGPAAGAPAAADAPAVPAGPGDPAAPVPPRTEDTARG</sequence>
<evidence type="ECO:0000256" key="2">
    <source>
        <dbReference type="SAM" id="Phobius"/>
    </source>
</evidence>
<evidence type="ECO:0008006" key="5">
    <source>
        <dbReference type="Google" id="ProtNLM"/>
    </source>
</evidence>
<evidence type="ECO:0000313" key="3">
    <source>
        <dbReference type="EMBL" id="GEO91259.1"/>
    </source>
</evidence>
<protein>
    <recommendedName>
        <fullName evidence="5">Polysaccharide biosynthesis protein C-terminal domain-containing protein</fullName>
    </recommendedName>
</protein>
<feature type="transmembrane region" description="Helical" evidence="2">
    <location>
        <begin position="51"/>
        <end position="68"/>
    </location>
</feature>